<dbReference type="EMBL" id="BAAAKJ010000289">
    <property type="protein sequence ID" value="GAA1405087.1"/>
    <property type="molecule type" value="Genomic_DNA"/>
</dbReference>
<evidence type="ECO:0000256" key="1">
    <source>
        <dbReference type="SAM" id="MobiDB-lite"/>
    </source>
</evidence>
<gene>
    <name evidence="3" type="ORF">GCM10009639_51660</name>
</gene>
<sequence>MATRPRPLPTPIEALMAATPPVTFRLGSSSRTMLMASGSTPPPAPWSTRATTSQVKEWVETASAEPATRPASEISSIGLRPRRSPKRPSRGVSTAADSRLAVISQVMLEPETSSSLASEGRIGTTAVCTTLNDSIARMRAGRTRALLCFSAAVVGCGASLTVASSRT</sequence>
<protein>
    <submittedName>
        <fullName evidence="3">Uncharacterized protein</fullName>
    </submittedName>
</protein>
<evidence type="ECO:0000313" key="3">
    <source>
        <dbReference type="EMBL" id="GAA1405087.1"/>
    </source>
</evidence>
<evidence type="ECO:0000256" key="2">
    <source>
        <dbReference type="SAM" id="Phobius"/>
    </source>
</evidence>
<organism evidence="3 4">
    <name type="scientific">Kitasatospora putterlickiae</name>
    <dbReference type="NCBI Taxonomy" id="221725"/>
    <lineage>
        <taxon>Bacteria</taxon>
        <taxon>Bacillati</taxon>
        <taxon>Actinomycetota</taxon>
        <taxon>Actinomycetes</taxon>
        <taxon>Kitasatosporales</taxon>
        <taxon>Streptomycetaceae</taxon>
        <taxon>Kitasatospora</taxon>
    </lineage>
</organism>
<feature type="compositionally biased region" description="Basic residues" evidence="1">
    <location>
        <begin position="80"/>
        <end position="89"/>
    </location>
</feature>
<dbReference type="Proteomes" id="UP001499863">
    <property type="component" value="Unassembled WGS sequence"/>
</dbReference>
<reference evidence="3 4" key="1">
    <citation type="journal article" date="2019" name="Int. J. Syst. Evol. Microbiol.">
        <title>The Global Catalogue of Microorganisms (GCM) 10K type strain sequencing project: providing services to taxonomists for standard genome sequencing and annotation.</title>
        <authorList>
            <consortium name="The Broad Institute Genomics Platform"/>
            <consortium name="The Broad Institute Genome Sequencing Center for Infectious Disease"/>
            <person name="Wu L."/>
            <person name="Ma J."/>
        </authorList>
    </citation>
    <scope>NUCLEOTIDE SEQUENCE [LARGE SCALE GENOMIC DNA]</scope>
    <source>
        <strain evidence="3 4">JCM 12393</strain>
    </source>
</reference>
<keyword evidence="4" id="KW-1185">Reference proteome</keyword>
<feature type="transmembrane region" description="Helical" evidence="2">
    <location>
        <begin position="145"/>
        <end position="164"/>
    </location>
</feature>
<keyword evidence="2" id="KW-0472">Membrane</keyword>
<feature type="region of interest" description="Disordered" evidence="1">
    <location>
        <begin position="33"/>
        <end position="96"/>
    </location>
</feature>
<proteinExistence type="predicted"/>
<keyword evidence="2" id="KW-0812">Transmembrane</keyword>
<keyword evidence="2" id="KW-1133">Transmembrane helix</keyword>
<name>A0ABN1YD31_9ACTN</name>
<comment type="caution">
    <text evidence="3">The sequence shown here is derived from an EMBL/GenBank/DDBJ whole genome shotgun (WGS) entry which is preliminary data.</text>
</comment>
<accession>A0ABN1YD31</accession>
<evidence type="ECO:0000313" key="4">
    <source>
        <dbReference type="Proteomes" id="UP001499863"/>
    </source>
</evidence>